<organism evidence="3 4">
    <name type="scientific">Meira miltonrushii</name>
    <dbReference type="NCBI Taxonomy" id="1280837"/>
    <lineage>
        <taxon>Eukaryota</taxon>
        <taxon>Fungi</taxon>
        <taxon>Dikarya</taxon>
        <taxon>Basidiomycota</taxon>
        <taxon>Ustilaginomycotina</taxon>
        <taxon>Exobasidiomycetes</taxon>
        <taxon>Exobasidiales</taxon>
        <taxon>Brachybasidiaceae</taxon>
        <taxon>Meira</taxon>
    </lineage>
</organism>
<dbReference type="AlphaFoldDB" id="A0A316VGP8"/>
<evidence type="ECO:0000313" key="3">
    <source>
        <dbReference type="EMBL" id="PWN34675.1"/>
    </source>
</evidence>
<dbReference type="GeneID" id="37022593"/>
<evidence type="ECO:0000313" key="4">
    <source>
        <dbReference type="Proteomes" id="UP000245771"/>
    </source>
</evidence>
<dbReference type="Pfam" id="PF00300">
    <property type="entry name" value="His_Phos_1"/>
    <property type="match status" value="1"/>
</dbReference>
<reference evidence="3 4" key="1">
    <citation type="journal article" date="2018" name="Mol. Biol. Evol.">
        <title>Broad Genomic Sampling Reveals a Smut Pathogenic Ancestry of the Fungal Clade Ustilaginomycotina.</title>
        <authorList>
            <person name="Kijpornyongpan T."/>
            <person name="Mondo S.J."/>
            <person name="Barry K."/>
            <person name="Sandor L."/>
            <person name="Lee J."/>
            <person name="Lipzen A."/>
            <person name="Pangilinan J."/>
            <person name="LaButti K."/>
            <person name="Hainaut M."/>
            <person name="Henrissat B."/>
            <person name="Grigoriev I.V."/>
            <person name="Spatafora J.W."/>
            <person name="Aime M.C."/>
        </authorList>
    </citation>
    <scope>NUCLEOTIDE SEQUENCE [LARGE SCALE GENOMIC DNA]</scope>
    <source>
        <strain evidence="3 4">MCA 3882</strain>
    </source>
</reference>
<dbReference type="PROSITE" id="PS50048">
    <property type="entry name" value="ZN2_CY6_FUNGAL_2"/>
    <property type="match status" value="1"/>
</dbReference>
<dbReference type="CDD" id="cd00067">
    <property type="entry name" value="GAL4"/>
    <property type="match status" value="1"/>
</dbReference>
<dbReference type="PANTHER" id="PTHR47431:SF1">
    <property type="entry name" value="ZN(II)2CYS6 TRANSCRIPTION FACTOR (EUROFUNG)"/>
    <property type="match status" value="1"/>
</dbReference>
<proteinExistence type="predicted"/>
<feature type="compositionally biased region" description="Basic and acidic residues" evidence="1">
    <location>
        <begin position="71"/>
        <end position="100"/>
    </location>
</feature>
<feature type="domain" description="Zn(2)-C6 fungal-type" evidence="2">
    <location>
        <begin position="21"/>
        <end position="54"/>
    </location>
</feature>
<name>A0A316VGP8_9BASI</name>
<dbReference type="SUPFAM" id="SSF57701">
    <property type="entry name" value="Zn2/Cys6 DNA-binding domain"/>
    <property type="match status" value="1"/>
</dbReference>
<dbReference type="OrthoDB" id="39175at2759"/>
<dbReference type="InterPro" id="IPR001138">
    <property type="entry name" value="Zn2Cys6_DnaBD"/>
</dbReference>
<dbReference type="SMART" id="SM00855">
    <property type="entry name" value="PGAM"/>
    <property type="match status" value="1"/>
</dbReference>
<dbReference type="Proteomes" id="UP000245771">
    <property type="component" value="Unassembled WGS sequence"/>
</dbReference>
<gene>
    <name evidence="3" type="ORF">FA14DRAFT_178077</name>
</gene>
<dbReference type="SMART" id="SM00066">
    <property type="entry name" value="GAL4"/>
    <property type="match status" value="1"/>
</dbReference>
<dbReference type="InterPro" id="IPR036864">
    <property type="entry name" value="Zn2-C6_fun-type_DNA-bd_sf"/>
</dbReference>
<accession>A0A316VGP8</accession>
<dbReference type="PANTHER" id="PTHR47431">
    <property type="entry name" value="ZN(II)2CYS6 TRANSCRIPTION FACTOR (EUROFUNG)-RELATED"/>
    <property type="match status" value="1"/>
</dbReference>
<dbReference type="InParanoid" id="A0A316VGP8"/>
<dbReference type="CDD" id="cd07067">
    <property type="entry name" value="HP_PGM_like"/>
    <property type="match status" value="1"/>
</dbReference>
<feature type="compositionally biased region" description="Polar residues" evidence="1">
    <location>
        <begin position="752"/>
        <end position="768"/>
    </location>
</feature>
<feature type="region of interest" description="Disordered" evidence="1">
    <location>
        <begin position="55"/>
        <end position="140"/>
    </location>
</feature>
<sequence length="1144" mass="125678">MAQAETDQSNGDSQRTVARAACLNCRTAKRRCDGVQPICGPCVNRGVEPGGCNFVTSKRGGPRYKGVKGADAIKVKAERDRRLREDQKMRKKTDKGESSKSVRSNQNPAASSTGGSGSTGSDSPYQNEIPQNQWGSPHYATPSNASFPYSPAVFAAVPSPHQGSAYGTPSSAQPFMPTSEGIGREQHYYHSQAQQMPGQQFIAPEQPAAFPPPPAQPINNLPSAIPTAADPFGQPTHSLPLSDAFPGFGSGELSFANLELWQRLQERDAGQSENGQFSDFFSRLEVLPKAGIIGGGDCGDPLDVLMDWEGGQTGGNVQDNEQGVRTLLSDFYELVYPACPVLPSPGSLPSLAFYFSGKGPCGLFAALSAVVALHLPDEETYKTLKASQHPLQRYEGSPVGGSVVSSQSNKPAEDVAAYHAKTSEFILHQYEEHQRTCFMDANATNPFDGMDEELITIEAGAAHTLLCLYYYGSGKPLGHQRAYKHAVDGWNLMQKLDIQKKTHEWGIDEGKEEPANSRKPFAAEIKLEWAKRVYWCSYAAATVMSCTGGFTPFGNPKDGIMDLQLRPSLEDVSAWGVMVRGAQQVSRSYRLLYELDMLRTRVIERGTNMTGDEIQQTMNERQNIFNAMLKLDTEVGNYTRFDAGWRDPPPEPGDQGFISADKELARSLKASGRLMTSGSMIILHRAQAFSNARVFMQPQCGIPQAGRLQNTQGHDIGGNTIMHRAEMVDLPAPRLNYTPVQSQAGSDVGIPPSNSNGAHSRDQGQYSQDHTESSHPFLTDRFAGGPFEPPHSLDRCRFAASTMVGTLPRILRDKGRVPKLPPYSACSYVLGAYSILMLTLLIQVRGEMAVQNQDGSNQNVTIQGQELKRQVELHRAPVRDIILALRKFANVWAKAADYEVEVSTLLTANEILGKMAPNSRIILCRHSQAEHNVDLDYSIPDAPLTPLGKKQSAALSPQITQLQSEVDVLITSPLQRTLQSTKLGWGPVVERLGIKNVICLPQAQECNAFPCDTGSAREVLESKDEFKDFNFELLTPDWTSKKGFYAADEKTLNARAQWVRQYLRGRPEKNIVLVAHGDILRRITASEKGNSTYQWKNAEVRLYNFDPEFVEKDACYLKQISDVAAAGGYEQTSTDMEFNPQAKH</sequence>
<dbReference type="GO" id="GO:0008270">
    <property type="term" value="F:zinc ion binding"/>
    <property type="evidence" value="ECO:0007669"/>
    <property type="project" value="InterPro"/>
</dbReference>
<dbReference type="GO" id="GO:0000981">
    <property type="term" value="F:DNA-binding transcription factor activity, RNA polymerase II-specific"/>
    <property type="evidence" value="ECO:0007669"/>
    <property type="project" value="InterPro"/>
</dbReference>
<dbReference type="SUPFAM" id="SSF53254">
    <property type="entry name" value="Phosphoglycerate mutase-like"/>
    <property type="match status" value="1"/>
</dbReference>
<dbReference type="Gene3D" id="3.40.50.1240">
    <property type="entry name" value="Phosphoglycerate mutase-like"/>
    <property type="match status" value="1"/>
</dbReference>
<dbReference type="RefSeq" id="XP_025354977.1">
    <property type="nucleotide sequence ID" value="XM_025500812.1"/>
</dbReference>
<evidence type="ECO:0000259" key="2">
    <source>
        <dbReference type="PROSITE" id="PS50048"/>
    </source>
</evidence>
<protein>
    <recommendedName>
        <fullName evidence="2">Zn(2)-C6 fungal-type domain-containing protein</fullName>
    </recommendedName>
</protein>
<dbReference type="Pfam" id="PF00172">
    <property type="entry name" value="Zn_clus"/>
    <property type="match status" value="1"/>
</dbReference>
<feature type="compositionally biased region" description="Polar residues" evidence="1">
    <location>
        <begin position="101"/>
        <end position="110"/>
    </location>
</feature>
<dbReference type="Gene3D" id="4.10.240.10">
    <property type="entry name" value="Zn(2)-C6 fungal-type DNA-binding domain"/>
    <property type="match status" value="1"/>
</dbReference>
<evidence type="ECO:0000256" key="1">
    <source>
        <dbReference type="SAM" id="MobiDB-lite"/>
    </source>
</evidence>
<dbReference type="InterPro" id="IPR029033">
    <property type="entry name" value="His_PPase_superfam"/>
</dbReference>
<dbReference type="EMBL" id="KZ819603">
    <property type="protein sequence ID" value="PWN34675.1"/>
    <property type="molecule type" value="Genomic_DNA"/>
</dbReference>
<feature type="region of interest" description="Disordered" evidence="1">
    <location>
        <begin position="736"/>
        <end position="784"/>
    </location>
</feature>
<feature type="compositionally biased region" description="Polar residues" evidence="1">
    <location>
        <begin position="122"/>
        <end position="140"/>
    </location>
</feature>
<keyword evidence="4" id="KW-1185">Reference proteome</keyword>
<dbReference type="InterPro" id="IPR013078">
    <property type="entry name" value="His_Pase_superF_clade-1"/>
</dbReference>